<comment type="caution">
    <text evidence="2">The sequence shown here is derived from an EMBL/GenBank/DDBJ whole genome shotgun (WGS) entry which is preliminary data.</text>
</comment>
<dbReference type="InterPro" id="IPR027417">
    <property type="entry name" value="P-loop_NTPase"/>
</dbReference>
<reference evidence="2 3" key="1">
    <citation type="submission" date="2018-05" db="EMBL/GenBank/DDBJ databases">
        <title>Draft genome sequence of Scytalidium lignicola DSM 105466, a ubiquitous saprotrophic fungus.</title>
        <authorList>
            <person name="Buettner E."/>
            <person name="Gebauer A.M."/>
            <person name="Hofrichter M."/>
            <person name="Liers C."/>
            <person name="Kellner H."/>
        </authorList>
    </citation>
    <scope>NUCLEOTIDE SEQUENCE [LARGE SCALE GENOMIC DNA]</scope>
    <source>
        <strain evidence="2 3">DSM 105466</strain>
    </source>
</reference>
<dbReference type="InterPro" id="IPR036397">
    <property type="entry name" value="RNaseH_sf"/>
</dbReference>
<dbReference type="PANTHER" id="PTHR36978">
    <property type="entry name" value="P-LOOP CONTAINING NUCLEOTIDE TRIPHOSPHATE HYDROLASE"/>
    <property type="match status" value="1"/>
</dbReference>
<protein>
    <recommendedName>
        <fullName evidence="1">Tc1-like transposase DDE domain-containing protein</fullName>
    </recommendedName>
</protein>
<dbReference type="InterPro" id="IPR040632">
    <property type="entry name" value="Sulfotransfer_4"/>
</dbReference>
<dbReference type="OrthoDB" id="3559649at2759"/>
<gene>
    <name evidence="2" type="ORF">B7463_g12057</name>
</gene>
<feature type="non-terminal residue" evidence="2">
    <location>
        <position position="1"/>
    </location>
</feature>
<dbReference type="AlphaFoldDB" id="A0A3E2GTA9"/>
<organism evidence="2 3">
    <name type="scientific">Scytalidium lignicola</name>
    <name type="common">Hyphomycete</name>
    <dbReference type="NCBI Taxonomy" id="5539"/>
    <lineage>
        <taxon>Eukaryota</taxon>
        <taxon>Fungi</taxon>
        <taxon>Dikarya</taxon>
        <taxon>Ascomycota</taxon>
        <taxon>Pezizomycotina</taxon>
        <taxon>Leotiomycetes</taxon>
        <taxon>Leotiomycetes incertae sedis</taxon>
        <taxon>Scytalidium</taxon>
    </lineage>
</organism>
<dbReference type="Proteomes" id="UP000258309">
    <property type="component" value="Unassembled WGS sequence"/>
</dbReference>
<dbReference type="PANTHER" id="PTHR36978:SF4">
    <property type="entry name" value="P-LOOP CONTAINING NUCLEOSIDE TRIPHOSPHATE HYDROLASE PROTEIN"/>
    <property type="match status" value="1"/>
</dbReference>
<dbReference type="InterPro" id="IPR038717">
    <property type="entry name" value="Tc1-like_DDE_dom"/>
</dbReference>
<dbReference type="GO" id="GO:0003676">
    <property type="term" value="F:nucleic acid binding"/>
    <property type="evidence" value="ECO:0007669"/>
    <property type="project" value="InterPro"/>
</dbReference>
<dbReference type="Gene3D" id="3.40.50.300">
    <property type="entry name" value="P-loop containing nucleotide triphosphate hydrolases"/>
    <property type="match status" value="1"/>
</dbReference>
<sequence length="268" mass="30758">MIFMQDNALIHCANKTLKWFEDMAIPLVDWPSYSPDLNPIEHVWWHLKAKVLKIHPELKDLGSGEEAKEALEDALIEAWELIDDGIIEACLENQFKPKPKVFVIGLSKTGTTSLGDALERLSYTRTGWQDIRSCFLFRTWAKHNPTPIVAQAQTYDAFEDLPWSLACAEMAILFPNAKFILTLRKSEEIWLKSIMEHTERRIWDGHEFVYGSLRARGHEEAYLNAYRNHTESVRTHFSSLEGGGGKGRLLEIVIDAPETEEEMKMGEK</sequence>
<dbReference type="Pfam" id="PF13358">
    <property type="entry name" value="DDE_3"/>
    <property type="match status" value="1"/>
</dbReference>
<dbReference type="SUPFAM" id="SSF52540">
    <property type="entry name" value="P-loop containing nucleoside triphosphate hydrolases"/>
    <property type="match status" value="1"/>
</dbReference>
<feature type="domain" description="Tc1-like transposase DDE" evidence="1">
    <location>
        <begin position="2"/>
        <end position="59"/>
    </location>
</feature>
<dbReference type="Pfam" id="PF17784">
    <property type="entry name" value="Sulfotransfer_4"/>
    <property type="match status" value="1"/>
</dbReference>
<keyword evidence="3" id="KW-1185">Reference proteome</keyword>
<evidence type="ECO:0000313" key="2">
    <source>
        <dbReference type="EMBL" id="RFU24277.1"/>
    </source>
</evidence>
<dbReference type="EMBL" id="NCSJ02000474">
    <property type="protein sequence ID" value="RFU24277.1"/>
    <property type="molecule type" value="Genomic_DNA"/>
</dbReference>
<evidence type="ECO:0000313" key="3">
    <source>
        <dbReference type="Proteomes" id="UP000258309"/>
    </source>
</evidence>
<evidence type="ECO:0000259" key="1">
    <source>
        <dbReference type="Pfam" id="PF13358"/>
    </source>
</evidence>
<feature type="non-terminal residue" evidence="2">
    <location>
        <position position="268"/>
    </location>
</feature>
<proteinExistence type="predicted"/>
<name>A0A3E2GTA9_SCYLI</name>
<dbReference type="Gene3D" id="3.30.420.10">
    <property type="entry name" value="Ribonuclease H-like superfamily/Ribonuclease H"/>
    <property type="match status" value="1"/>
</dbReference>
<accession>A0A3E2GTA9</accession>